<dbReference type="PROSITE" id="PS51257">
    <property type="entry name" value="PROKAR_LIPOPROTEIN"/>
    <property type="match status" value="1"/>
</dbReference>
<feature type="compositionally biased region" description="Basic and acidic residues" evidence="1">
    <location>
        <begin position="48"/>
        <end position="63"/>
    </location>
</feature>
<dbReference type="Proteomes" id="UP000561459">
    <property type="component" value="Unassembled WGS sequence"/>
</dbReference>
<keyword evidence="4" id="KW-1185">Reference proteome</keyword>
<evidence type="ECO:0000313" key="3">
    <source>
        <dbReference type="EMBL" id="MBB3938782.1"/>
    </source>
</evidence>
<dbReference type="AlphaFoldDB" id="A0A7W6BXR1"/>
<organism evidence="3 4">
    <name type="scientific">Novosphingobium fluoreni</name>
    <dbReference type="NCBI Taxonomy" id="1391222"/>
    <lineage>
        <taxon>Bacteria</taxon>
        <taxon>Pseudomonadati</taxon>
        <taxon>Pseudomonadota</taxon>
        <taxon>Alphaproteobacteria</taxon>
        <taxon>Sphingomonadales</taxon>
        <taxon>Sphingomonadaceae</taxon>
        <taxon>Novosphingobium</taxon>
    </lineage>
</organism>
<sequence length="107" mass="12103">MKRIALFAPVLMLALSGCLAKTAVDVVTAPVRVGAKAVDWATTSQSEADEKRGRDIRRREEQAGKLQRSYERHRRQCEQGDEAACRTARSEYDQLQALLPSLPYERR</sequence>
<comment type="caution">
    <text evidence="3">The sequence shown here is derived from an EMBL/GenBank/DDBJ whole genome shotgun (WGS) entry which is preliminary data.</text>
</comment>
<accession>A0A7W6BXR1</accession>
<protein>
    <recommendedName>
        <fullName evidence="5">Lipoprotein</fullName>
    </recommendedName>
</protein>
<feature type="region of interest" description="Disordered" evidence="1">
    <location>
        <begin position="42"/>
        <end position="78"/>
    </location>
</feature>
<gene>
    <name evidence="3" type="ORF">GGR39_000411</name>
</gene>
<reference evidence="3 4" key="1">
    <citation type="submission" date="2020-08" db="EMBL/GenBank/DDBJ databases">
        <title>Genomic Encyclopedia of Type Strains, Phase IV (KMG-IV): sequencing the most valuable type-strain genomes for metagenomic binning, comparative biology and taxonomic classification.</title>
        <authorList>
            <person name="Goeker M."/>
        </authorList>
    </citation>
    <scope>NUCLEOTIDE SEQUENCE [LARGE SCALE GENOMIC DNA]</scope>
    <source>
        <strain evidence="3 4">DSM 27568</strain>
    </source>
</reference>
<evidence type="ECO:0000256" key="1">
    <source>
        <dbReference type="SAM" id="MobiDB-lite"/>
    </source>
</evidence>
<feature type="signal peptide" evidence="2">
    <location>
        <begin position="1"/>
        <end position="20"/>
    </location>
</feature>
<evidence type="ECO:0008006" key="5">
    <source>
        <dbReference type="Google" id="ProtNLM"/>
    </source>
</evidence>
<evidence type="ECO:0000256" key="2">
    <source>
        <dbReference type="SAM" id="SignalP"/>
    </source>
</evidence>
<dbReference type="EMBL" id="JACIDY010000001">
    <property type="protein sequence ID" value="MBB3938782.1"/>
    <property type="molecule type" value="Genomic_DNA"/>
</dbReference>
<proteinExistence type="predicted"/>
<dbReference type="RefSeq" id="WP_058735741.1">
    <property type="nucleotide sequence ID" value="NZ_JACIDY010000001.1"/>
</dbReference>
<evidence type="ECO:0000313" key="4">
    <source>
        <dbReference type="Proteomes" id="UP000561459"/>
    </source>
</evidence>
<name>A0A7W6BXR1_9SPHN</name>
<keyword evidence="2" id="KW-0732">Signal</keyword>
<feature type="chain" id="PRO_5031261478" description="Lipoprotein" evidence="2">
    <location>
        <begin position="21"/>
        <end position="107"/>
    </location>
</feature>